<dbReference type="InterPro" id="IPR006833">
    <property type="entry name" value="NH3_CH4_mOase_B"/>
</dbReference>
<dbReference type="RefSeq" id="WP_215583796.1">
    <property type="nucleotide sequence ID" value="NZ_CP073754.1"/>
</dbReference>
<dbReference type="EMBL" id="CP073754">
    <property type="protein sequence ID" value="QWF71932.1"/>
    <property type="molecule type" value="Genomic_DNA"/>
</dbReference>
<dbReference type="NCBIfam" id="TIGR03079">
    <property type="entry name" value="CH4_NH3mon_ox_B"/>
    <property type="match status" value="1"/>
</dbReference>
<dbReference type="Gene3D" id="1.10.287.710">
    <property type="entry name" value="Helix hairpin bin"/>
    <property type="match status" value="1"/>
</dbReference>
<protein>
    <submittedName>
        <fullName evidence="2">Methane monooxygenase/ammonia monooxygenase subunit B</fullName>
    </submittedName>
</protein>
<keyword evidence="3" id="KW-1185">Reference proteome</keyword>
<evidence type="ECO:0000313" key="2">
    <source>
        <dbReference type="EMBL" id="QWF71932.1"/>
    </source>
</evidence>
<gene>
    <name evidence="2" type="ORF">KEF85_05600</name>
</gene>
<dbReference type="KEGG" id="mpad:KEF85_05600"/>
<keyword evidence="1" id="KW-0812">Transmembrane</keyword>
<evidence type="ECO:0000313" key="3">
    <source>
        <dbReference type="Proteomes" id="UP000676649"/>
    </source>
</evidence>
<organism evidence="2 3">
    <name type="scientific">Methylomonas paludis</name>
    <dbReference type="NCBI Taxonomy" id="1173101"/>
    <lineage>
        <taxon>Bacteria</taxon>
        <taxon>Pseudomonadati</taxon>
        <taxon>Pseudomonadota</taxon>
        <taxon>Gammaproteobacteria</taxon>
        <taxon>Methylococcales</taxon>
        <taxon>Methylococcaceae</taxon>
        <taxon>Methylomonas</taxon>
    </lineage>
</organism>
<dbReference type="GO" id="GO:0004497">
    <property type="term" value="F:monooxygenase activity"/>
    <property type="evidence" value="ECO:0007669"/>
    <property type="project" value="UniProtKB-KW"/>
</dbReference>
<dbReference type="InterPro" id="IPR023141">
    <property type="entry name" value="NH3_CH4_mOase_suB_hlx_hairpin"/>
</dbReference>
<accession>A0A975MQ47</accession>
<dbReference type="AlphaFoldDB" id="A0A975MQ47"/>
<reference evidence="2" key="1">
    <citation type="submission" date="2021-04" db="EMBL/GenBank/DDBJ databases">
        <title>Draft genome sequence data of methanotrophic Methylovulum sp. strain S1L and Methylomonas sp. strain S2AM isolated from boreal lake water columns.</title>
        <authorList>
            <person name="Rissanen A.J."/>
            <person name="Mangayil R."/>
            <person name="Svenning M.M."/>
            <person name="Khanongnuch R."/>
        </authorList>
    </citation>
    <scope>NUCLEOTIDE SEQUENCE</scope>
    <source>
        <strain evidence="2">S2AM</strain>
    </source>
</reference>
<keyword evidence="1" id="KW-0472">Membrane</keyword>
<keyword evidence="2" id="KW-0503">Monooxygenase</keyword>
<sequence>MSKSAIRQFCLGLSLLSLPFLVTPVFAHGEKALEPFIRTRTIQWFDVQWSTAAIQVNDALTVTGKFHVTEDWPVGVPKPDAAFLNISAPGPVMIRTERYLNGQPWINSAALKPGADYDFKVVLKARVPGRYHIHPFFNLKDAGPVMGPGQWVTIGGNADDFVNQISTIQGELIDMETFGLLNAGLWHGAWMAVGLAWLLWWLRRPLFMPRYRQVKAGQEQGLVTVQDRTIGKVILIAVPILVLSASEIAQHLYPNAIPLQASLDRIEPLAQEVNTTVHVKVLRAEYSVTDRSMKMTAQVNNQTDQPIRLSEFSTASLRFLNDDVAQFQPPADSLIVKDSLHVQDNPEIAAGQSTTIHFAATDANWKNEKLDGLINDADSRIGGLLIFYNPAGKRSIAAISAPVLPVFN</sequence>
<proteinExistence type="predicted"/>
<dbReference type="InterPro" id="IPR023303">
    <property type="entry name" value="NH3_CH4_mOase_suB_C"/>
</dbReference>
<name>A0A975MQ47_9GAMM</name>
<dbReference type="NCBIfam" id="NF041640">
    <property type="entry name" value="AmoB_BACT"/>
    <property type="match status" value="1"/>
</dbReference>
<dbReference type="Pfam" id="PF04744">
    <property type="entry name" value="Monooxygenase_B"/>
    <property type="match status" value="1"/>
</dbReference>
<dbReference type="Proteomes" id="UP000676649">
    <property type="component" value="Chromosome"/>
</dbReference>
<dbReference type="InterPro" id="IPR023301">
    <property type="entry name" value="NH3_CH4_mOase_suB_N"/>
</dbReference>
<keyword evidence="2" id="KW-0560">Oxidoreductase</keyword>
<dbReference type="Gene3D" id="2.60.40.1580">
    <property type="entry name" value="Particulate methane monooxygenase, b subunit. Chain: A, domain 3"/>
    <property type="match status" value="1"/>
</dbReference>
<evidence type="ECO:0000256" key="1">
    <source>
        <dbReference type="SAM" id="Phobius"/>
    </source>
</evidence>
<keyword evidence="1" id="KW-1133">Transmembrane helix</keyword>
<dbReference type="Gene3D" id="2.60.120.570">
    <property type="entry name" value="Particulate methane monooxygenase, b subunit. Chain: A, domain 1"/>
    <property type="match status" value="1"/>
</dbReference>
<feature type="transmembrane region" description="Helical" evidence="1">
    <location>
        <begin position="184"/>
        <end position="202"/>
    </location>
</feature>